<evidence type="ECO:0000313" key="2">
    <source>
        <dbReference type="EMBL" id="GLS83756.1"/>
    </source>
</evidence>
<evidence type="ECO:0000313" key="3">
    <source>
        <dbReference type="Proteomes" id="UP001157439"/>
    </source>
</evidence>
<keyword evidence="3" id="KW-1185">Reference proteome</keyword>
<dbReference type="EMBL" id="BSPO01000003">
    <property type="protein sequence ID" value="GLS83756.1"/>
    <property type="molecule type" value="Genomic_DNA"/>
</dbReference>
<comment type="caution">
    <text evidence="2">The sequence shown here is derived from an EMBL/GenBank/DDBJ whole genome shotgun (WGS) entry which is preliminary data.</text>
</comment>
<organism evidence="2 3">
    <name type="scientific">Paraferrimonas haliotis</name>
    <dbReference type="NCBI Taxonomy" id="2013866"/>
    <lineage>
        <taxon>Bacteria</taxon>
        <taxon>Pseudomonadati</taxon>
        <taxon>Pseudomonadota</taxon>
        <taxon>Gammaproteobacteria</taxon>
        <taxon>Alteromonadales</taxon>
        <taxon>Ferrimonadaceae</taxon>
        <taxon>Paraferrimonas</taxon>
    </lineage>
</organism>
<evidence type="ECO:0000256" key="1">
    <source>
        <dbReference type="SAM" id="MobiDB-lite"/>
    </source>
</evidence>
<reference evidence="2 3" key="1">
    <citation type="journal article" date="2014" name="Int. J. Syst. Evol. Microbiol.">
        <title>Complete genome sequence of Corynebacterium casei LMG S-19264T (=DSM 44701T), isolated from a smear-ripened cheese.</title>
        <authorList>
            <consortium name="US DOE Joint Genome Institute (JGI-PGF)"/>
            <person name="Walter F."/>
            <person name="Albersmeier A."/>
            <person name="Kalinowski J."/>
            <person name="Ruckert C."/>
        </authorList>
    </citation>
    <scope>NUCLEOTIDE SEQUENCE [LARGE SCALE GENOMIC DNA]</scope>
    <source>
        <strain evidence="2 3">NBRC 112785</strain>
    </source>
</reference>
<evidence type="ECO:0008006" key="4">
    <source>
        <dbReference type="Google" id="ProtNLM"/>
    </source>
</evidence>
<name>A0AA37TYQ3_9GAMM</name>
<proteinExistence type="predicted"/>
<dbReference type="RefSeq" id="WP_095498763.1">
    <property type="nucleotide sequence ID" value="NZ_NRRC01000004.1"/>
</dbReference>
<dbReference type="AlphaFoldDB" id="A0AA37TYQ3"/>
<dbReference type="Proteomes" id="UP001157439">
    <property type="component" value="Unassembled WGS sequence"/>
</dbReference>
<feature type="region of interest" description="Disordered" evidence="1">
    <location>
        <begin position="23"/>
        <end position="56"/>
    </location>
</feature>
<gene>
    <name evidence="2" type="ORF">GCM10007894_17330</name>
</gene>
<accession>A0AA37TYQ3</accession>
<feature type="compositionally biased region" description="Basic and acidic residues" evidence="1">
    <location>
        <begin position="28"/>
        <end position="37"/>
    </location>
</feature>
<sequence length="113" mass="12114">MLTVLVVLQSGFAVAFSYEPHQSNSEHYQSKHSHEVQMKSGGSGGNTETAAPDTNLEHPADDCHECGHCHGHASAAIVATQLPGSSTLSETSINYLSRQINYQPIALFRPPIA</sequence>
<protein>
    <recommendedName>
        <fullName evidence="4">DUF2946 domain-containing protein</fullName>
    </recommendedName>
</protein>